<proteinExistence type="inferred from homology"/>
<dbReference type="EMBL" id="JAQQFM010000001">
    <property type="protein sequence ID" value="MFL9922940.1"/>
    <property type="molecule type" value="Genomic_DNA"/>
</dbReference>
<feature type="domain" description="HTH lysR-type" evidence="5">
    <location>
        <begin position="3"/>
        <end position="60"/>
    </location>
</feature>
<comment type="caution">
    <text evidence="6">The sequence shown here is derived from an EMBL/GenBank/DDBJ whole genome shotgun (WGS) entry which is preliminary data.</text>
</comment>
<dbReference type="InterPro" id="IPR000847">
    <property type="entry name" value="LysR_HTH_N"/>
</dbReference>
<gene>
    <name evidence="6" type="ORF">PQR62_01590</name>
</gene>
<dbReference type="Proteomes" id="UP001629246">
    <property type="component" value="Unassembled WGS sequence"/>
</dbReference>
<evidence type="ECO:0000259" key="5">
    <source>
        <dbReference type="PROSITE" id="PS50931"/>
    </source>
</evidence>
<keyword evidence="3" id="KW-0238">DNA-binding</keyword>
<dbReference type="SUPFAM" id="SSF46785">
    <property type="entry name" value="Winged helix' DNA-binding domain"/>
    <property type="match status" value="1"/>
</dbReference>
<dbReference type="InterPro" id="IPR036390">
    <property type="entry name" value="WH_DNA-bd_sf"/>
</dbReference>
<organism evidence="6 7">
    <name type="scientific">Herbaspirillum lusitanum</name>
    <dbReference type="NCBI Taxonomy" id="213312"/>
    <lineage>
        <taxon>Bacteria</taxon>
        <taxon>Pseudomonadati</taxon>
        <taxon>Pseudomonadota</taxon>
        <taxon>Betaproteobacteria</taxon>
        <taxon>Burkholderiales</taxon>
        <taxon>Oxalobacteraceae</taxon>
        <taxon>Herbaspirillum</taxon>
    </lineage>
</organism>
<evidence type="ECO:0000313" key="7">
    <source>
        <dbReference type="Proteomes" id="UP001629246"/>
    </source>
</evidence>
<dbReference type="Pfam" id="PF00126">
    <property type="entry name" value="HTH_1"/>
    <property type="match status" value="1"/>
</dbReference>
<dbReference type="PANTHER" id="PTHR30126:SF4">
    <property type="entry name" value="LYSR FAMILY TRANSCRIPTIONAL REGULATOR"/>
    <property type="match status" value="1"/>
</dbReference>
<dbReference type="RefSeq" id="WP_408154088.1">
    <property type="nucleotide sequence ID" value="NZ_JAQQFM010000001.1"/>
</dbReference>
<dbReference type="Gene3D" id="3.40.190.290">
    <property type="match status" value="1"/>
</dbReference>
<evidence type="ECO:0000256" key="3">
    <source>
        <dbReference type="ARBA" id="ARBA00023125"/>
    </source>
</evidence>
<evidence type="ECO:0000256" key="4">
    <source>
        <dbReference type="ARBA" id="ARBA00023163"/>
    </source>
</evidence>
<sequence>MNLTLEALQILDMIDRKGSFAAAALSLDRVPSALTYSVRKLEDDLDVLLFDRRGHRAQLTPAGVQLLNEGRHLLLAASDLEQRVKRTATGRETELHIVLNSLIPFSKMLPIIEAFDREQSGTRLRFTPGVLTGAWEKLIEGRANLVIGVTLDGPEIVRTSGRFQTHNLGMVDWIFAVAPNHPLADVAEPLPAELVRQHRAVAVGDNSQSLPTLTMGLLSGQETLTVRSVADKLTAQLAGLGCGHLPRIWAAPYLASGELIEKQTMAAKPNDHFLFAWPKAEQGKSLQWFVDYLSRPEIQESLLGPVAPGRKTGK</sequence>
<reference evidence="6 7" key="1">
    <citation type="journal article" date="2024" name="Chem. Sci.">
        <title>Discovery of megapolipeptins by genome mining of a Burkholderiales bacteria collection.</title>
        <authorList>
            <person name="Paulo B.S."/>
            <person name="Recchia M.J.J."/>
            <person name="Lee S."/>
            <person name="Fergusson C.H."/>
            <person name="Romanowski S.B."/>
            <person name="Hernandez A."/>
            <person name="Krull N."/>
            <person name="Liu D.Y."/>
            <person name="Cavanagh H."/>
            <person name="Bos A."/>
            <person name="Gray C.A."/>
            <person name="Murphy B.T."/>
            <person name="Linington R.G."/>
            <person name="Eustaquio A.S."/>
        </authorList>
    </citation>
    <scope>NUCLEOTIDE SEQUENCE [LARGE SCALE GENOMIC DNA]</scope>
    <source>
        <strain evidence="6 7">RL21-008-BIB-A</strain>
    </source>
</reference>
<dbReference type="PANTHER" id="PTHR30126">
    <property type="entry name" value="HTH-TYPE TRANSCRIPTIONAL REGULATOR"/>
    <property type="match status" value="1"/>
</dbReference>
<dbReference type="Gene3D" id="1.10.10.10">
    <property type="entry name" value="Winged helix-like DNA-binding domain superfamily/Winged helix DNA-binding domain"/>
    <property type="match status" value="1"/>
</dbReference>
<dbReference type="InterPro" id="IPR005119">
    <property type="entry name" value="LysR_subst-bd"/>
</dbReference>
<accession>A0ABW9A514</accession>
<keyword evidence="2" id="KW-0805">Transcription regulation</keyword>
<protein>
    <submittedName>
        <fullName evidence="6">LysR family transcriptional regulator</fullName>
    </submittedName>
</protein>
<evidence type="ECO:0000256" key="1">
    <source>
        <dbReference type="ARBA" id="ARBA00009437"/>
    </source>
</evidence>
<dbReference type="PROSITE" id="PS50931">
    <property type="entry name" value="HTH_LYSR"/>
    <property type="match status" value="1"/>
</dbReference>
<dbReference type="InterPro" id="IPR036388">
    <property type="entry name" value="WH-like_DNA-bd_sf"/>
</dbReference>
<evidence type="ECO:0000313" key="6">
    <source>
        <dbReference type="EMBL" id="MFL9922940.1"/>
    </source>
</evidence>
<keyword evidence="4" id="KW-0804">Transcription</keyword>
<name>A0ABW9A514_9BURK</name>
<comment type="similarity">
    <text evidence="1">Belongs to the LysR transcriptional regulatory family.</text>
</comment>
<keyword evidence="7" id="KW-1185">Reference proteome</keyword>
<dbReference type="SUPFAM" id="SSF53850">
    <property type="entry name" value="Periplasmic binding protein-like II"/>
    <property type="match status" value="1"/>
</dbReference>
<dbReference type="Pfam" id="PF03466">
    <property type="entry name" value="LysR_substrate"/>
    <property type="match status" value="1"/>
</dbReference>
<evidence type="ECO:0000256" key="2">
    <source>
        <dbReference type="ARBA" id="ARBA00023015"/>
    </source>
</evidence>